<feature type="domain" description="DUF4283" evidence="1">
    <location>
        <begin position="337"/>
        <end position="396"/>
    </location>
</feature>
<evidence type="ECO:0000313" key="2">
    <source>
        <dbReference type="EMBL" id="KAL0928384.1"/>
    </source>
</evidence>
<keyword evidence="3" id="KW-1185">Reference proteome</keyword>
<evidence type="ECO:0000313" key="3">
    <source>
        <dbReference type="Proteomes" id="UP001552299"/>
    </source>
</evidence>
<proteinExistence type="predicted"/>
<dbReference type="Proteomes" id="UP001552299">
    <property type="component" value="Unassembled WGS sequence"/>
</dbReference>
<feature type="domain" description="DUF4283" evidence="1">
    <location>
        <begin position="111"/>
        <end position="186"/>
    </location>
</feature>
<dbReference type="Pfam" id="PF14111">
    <property type="entry name" value="DUF4283"/>
    <property type="match status" value="3"/>
</dbReference>
<name>A0ABD0VTI2_DENTH</name>
<reference evidence="2 3" key="1">
    <citation type="journal article" date="2024" name="Plant Biotechnol. J.">
        <title>Dendrobium thyrsiflorum genome and its molecular insights into genes involved in important horticultural traits.</title>
        <authorList>
            <person name="Chen B."/>
            <person name="Wang J.Y."/>
            <person name="Zheng P.J."/>
            <person name="Li K.L."/>
            <person name="Liang Y.M."/>
            <person name="Chen X.F."/>
            <person name="Zhang C."/>
            <person name="Zhao X."/>
            <person name="He X."/>
            <person name="Zhang G.Q."/>
            <person name="Liu Z.J."/>
            <person name="Xu Q."/>
        </authorList>
    </citation>
    <scope>NUCLEOTIDE SEQUENCE [LARGE SCALE GENOMIC DNA]</scope>
    <source>
        <strain evidence="2">GZMU011</strain>
    </source>
</reference>
<accession>A0ABD0VTI2</accession>
<sequence>MLELRNGPSLVDYSIGHRPYYEALLSVIKKTWLLKGSLSLLTLYDGFFLLKFLATEDYKMDWSGGPLFFFSKLFILHKWSPEYTPKEKNSPLYQDKESSILLVDIEGHIEVGYSIGHRLYYEALLSIIKKTWSLKGSLSLLTLDDIFFLLKFTTTEDYEMAWSGGPWFSFSKSFILHKYTLNFTPKREIFPSLAGHVRAYRRWLVVWGFHLWSMYCILQSEFWQHPDISQFEGNLGSVDLSTTLRKECIAVRIKKRPNWKPETSIAGISSSHFPPLASRYSASSPAAPLDWKALLPFYSQISHEFSNTLSHNPIENFTAHFSKAQFNAGAPEWSLSQLSKKSWLLKRSLSLLTLDDRFFFLKFSVAEDYEMAWSDGPWFFFGKPFLLHKWTPDFTPIREEFPHFSSRLR</sequence>
<dbReference type="PANTHER" id="PTHR31286:SF180">
    <property type="entry name" value="OS10G0362600 PROTEIN"/>
    <property type="match status" value="1"/>
</dbReference>
<evidence type="ECO:0000259" key="1">
    <source>
        <dbReference type="Pfam" id="PF14111"/>
    </source>
</evidence>
<comment type="caution">
    <text evidence="2">The sequence shown here is derived from an EMBL/GenBank/DDBJ whole genome shotgun (WGS) entry which is preliminary data.</text>
</comment>
<protein>
    <recommendedName>
        <fullName evidence="1">DUF4283 domain-containing protein</fullName>
    </recommendedName>
</protein>
<organism evidence="2 3">
    <name type="scientific">Dendrobium thyrsiflorum</name>
    <name type="common">Pinecone-like raceme dendrobium</name>
    <name type="synonym">Orchid</name>
    <dbReference type="NCBI Taxonomy" id="117978"/>
    <lineage>
        <taxon>Eukaryota</taxon>
        <taxon>Viridiplantae</taxon>
        <taxon>Streptophyta</taxon>
        <taxon>Embryophyta</taxon>
        <taxon>Tracheophyta</taxon>
        <taxon>Spermatophyta</taxon>
        <taxon>Magnoliopsida</taxon>
        <taxon>Liliopsida</taxon>
        <taxon>Asparagales</taxon>
        <taxon>Orchidaceae</taxon>
        <taxon>Epidendroideae</taxon>
        <taxon>Malaxideae</taxon>
        <taxon>Dendrobiinae</taxon>
        <taxon>Dendrobium</taxon>
    </lineage>
</organism>
<feature type="domain" description="DUF4283" evidence="1">
    <location>
        <begin position="5"/>
        <end position="87"/>
    </location>
</feature>
<gene>
    <name evidence="2" type="ORF">M5K25_000261</name>
</gene>
<dbReference type="EMBL" id="JANQDX010000001">
    <property type="protein sequence ID" value="KAL0928384.1"/>
    <property type="molecule type" value="Genomic_DNA"/>
</dbReference>
<dbReference type="AlphaFoldDB" id="A0ABD0VTI2"/>
<dbReference type="InterPro" id="IPR040256">
    <property type="entry name" value="At4g02000-like"/>
</dbReference>
<dbReference type="PANTHER" id="PTHR31286">
    <property type="entry name" value="GLYCINE-RICH CELL WALL STRUCTURAL PROTEIN 1.8-LIKE"/>
    <property type="match status" value="1"/>
</dbReference>
<dbReference type="InterPro" id="IPR025558">
    <property type="entry name" value="DUF4283"/>
</dbReference>